<organism evidence="2">
    <name type="scientific">bioreactor metagenome</name>
    <dbReference type="NCBI Taxonomy" id="1076179"/>
    <lineage>
        <taxon>unclassified sequences</taxon>
        <taxon>metagenomes</taxon>
        <taxon>ecological metagenomes</taxon>
    </lineage>
</organism>
<accession>A0A644XDD7</accession>
<dbReference type="EMBL" id="VSSQ01002226">
    <property type="protein sequence ID" value="MPM14109.1"/>
    <property type="molecule type" value="Genomic_DNA"/>
</dbReference>
<dbReference type="AlphaFoldDB" id="A0A644XDD7"/>
<evidence type="ECO:0000256" key="1">
    <source>
        <dbReference type="SAM" id="MobiDB-lite"/>
    </source>
</evidence>
<comment type="caution">
    <text evidence="2">The sequence shown here is derived from an EMBL/GenBank/DDBJ whole genome shotgun (WGS) entry which is preliminary data.</text>
</comment>
<dbReference type="InterPro" id="IPR027417">
    <property type="entry name" value="P-loop_NTPase"/>
</dbReference>
<reference evidence="2" key="1">
    <citation type="submission" date="2019-08" db="EMBL/GenBank/DDBJ databases">
        <authorList>
            <person name="Kucharzyk K."/>
            <person name="Murdoch R.W."/>
            <person name="Higgins S."/>
            <person name="Loffler F."/>
        </authorList>
    </citation>
    <scope>NUCLEOTIDE SEQUENCE</scope>
</reference>
<dbReference type="SUPFAM" id="SSF52540">
    <property type="entry name" value="P-loop containing nucleoside triphosphate hydrolases"/>
    <property type="match status" value="1"/>
</dbReference>
<gene>
    <name evidence="2" type="ORF">SDC9_60469</name>
</gene>
<feature type="region of interest" description="Disordered" evidence="1">
    <location>
        <begin position="116"/>
        <end position="138"/>
    </location>
</feature>
<evidence type="ECO:0000313" key="2">
    <source>
        <dbReference type="EMBL" id="MPM14109.1"/>
    </source>
</evidence>
<sequence length="616" mass="67968">MEDRKDVFDPLGDEDDRDVGQFLRDLADFFEQEFASGHIEEATPLSLGRDTPWRPLAEYPELLEEAAAAKPPAAANKIRFLCPYCGQPYQGDAAWIGREIACRSCRRNFTAAAPGGTVQDVPAPSPATMPKSVESAPVPTGEIPEGDIICPHCWQKFDSEYLLYVAQHPTLIGDPVLGPNAKKRFAPSSFNALGQALDATGTPCTELACPRCHLSIPASVIEEPSRYFSIVGAPSSGKTYYLTALLYRLRQVLAAKFACSLLDVDPQLNAVLNSYENSIFWAARRDRVAILLKTELQGDAFFDTVLLDEIPVQLPKPFVFELRSQLPGKEDVRRGLNLVFYDNAGEHFQPGADKLENPGTRHLGCSDGIVFLFDPLNDAIMRADCDSGDPQLATDEHVYDQSILLAEMIGRIRKHRNLNSGEKCPIPLVIAVGKYDAWKNVFEKNIAALDPIEEKFDDLSARWNRNMVMDVSFALRELMLRYAPGLVHTAEAFFEEVTFVPFSSFGCLSKRSESGQPGVIPSEINPTWVEQPLLMLLGSTGLIEEAPPPEAPAGSRFPVRVLENFMVFSHPRDRHKVRLPAHYGHTVLTIDGKPFALPAVSGTAGGGEGQRDDLWS</sequence>
<proteinExistence type="predicted"/>
<name>A0A644XDD7_9ZZZZ</name>
<protein>
    <submittedName>
        <fullName evidence="2">Uncharacterized protein</fullName>
    </submittedName>
</protein>